<dbReference type="PROSITE" id="PS51257">
    <property type="entry name" value="PROKAR_LIPOPROTEIN"/>
    <property type="match status" value="1"/>
</dbReference>
<evidence type="ECO:0000256" key="2">
    <source>
        <dbReference type="SAM" id="SignalP"/>
    </source>
</evidence>
<reference evidence="4" key="1">
    <citation type="submission" date="2016-10" db="EMBL/GenBank/DDBJ databases">
        <authorList>
            <person name="Varghese N."/>
            <person name="Submissions S."/>
        </authorList>
    </citation>
    <scope>NUCLEOTIDE SEQUENCE [LARGE SCALE GENOMIC DNA]</scope>
    <source>
        <strain evidence="4">CGMCC 4.5579</strain>
    </source>
</reference>
<evidence type="ECO:0000313" key="3">
    <source>
        <dbReference type="EMBL" id="SFQ10310.1"/>
    </source>
</evidence>
<gene>
    <name evidence="3" type="ORF">SAMN05421810_104491</name>
</gene>
<sequence length="177" mass="18527">MRFKKMMTAVGTIGAIALVGTACGDQRTAGPDEQQPPAAEQPAPNDQASAPPENPSPPQPNAPGQPVAPPVEGAEGVPSPQVNGMALPGGYPQQVWVNDAGRTLVITAQEGGCGQASAELTDQTDQQVAVRLVETIPADAQACTMDIRYPTMTVELAEPLGERIVVLTYEERDRSKD</sequence>
<feature type="signal peptide" evidence="2">
    <location>
        <begin position="1"/>
        <end position="22"/>
    </location>
</feature>
<feature type="region of interest" description="Disordered" evidence="1">
    <location>
        <begin position="24"/>
        <end position="86"/>
    </location>
</feature>
<evidence type="ECO:0000313" key="4">
    <source>
        <dbReference type="Proteomes" id="UP000198727"/>
    </source>
</evidence>
<feature type="chain" id="PRO_5039354450" evidence="2">
    <location>
        <begin position="23"/>
        <end position="177"/>
    </location>
</feature>
<dbReference type="AlphaFoldDB" id="A0A1I5VS76"/>
<protein>
    <submittedName>
        <fullName evidence="3">Uncharacterized protein</fullName>
    </submittedName>
</protein>
<organism evidence="3 4">
    <name type="scientific">Amycolatopsis arida</name>
    <dbReference type="NCBI Taxonomy" id="587909"/>
    <lineage>
        <taxon>Bacteria</taxon>
        <taxon>Bacillati</taxon>
        <taxon>Actinomycetota</taxon>
        <taxon>Actinomycetes</taxon>
        <taxon>Pseudonocardiales</taxon>
        <taxon>Pseudonocardiaceae</taxon>
        <taxon>Amycolatopsis</taxon>
    </lineage>
</organism>
<dbReference type="RefSeq" id="WP_243859843.1">
    <property type="nucleotide sequence ID" value="NZ_FOWW01000004.1"/>
</dbReference>
<feature type="compositionally biased region" description="Pro residues" evidence="1">
    <location>
        <begin position="52"/>
        <end position="69"/>
    </location>
</feature>
<evidence type="ECO:0000256" key="1">
    <source>
        <dbReference type="SAM" id="MobiDB-lite"/>
    </source>
</evidence>
<keyword evidence="2" id="KW-0732">Signal</keyword>
<feature type="compositionally biased region" description="Low complexity" evidence="1">
    <location>
        <begin position="31"/>
        <end position="51"/>
    </location>
</feature>
<keyword evidence="4" id="KW-1185">Reference proteome</keyword>
<proteinExistence type="predicted"/>
<dbReference type="STRING" id="587909.SAMN05421810_104491"/>
<accession>A0A1I5VS76</accession>
<dbReference type="EMBL" id="FOWW01000004">
    <property type="protein sequence ID" value="SFQ10310.1"/>
    <property type="molecule type" value="Genomic_DNA"/>
</dbReference>
<name>A0A1I5VS76_9PSEU</name>
<dbReference type="Proteomes" id="UP000198727">
    <property type="component" value="Unassembled WGS sequence"/>
</dbReference>